<gene>
    <name evidence="3" type="ORF">KASA_0L02123G</name>
</gene>
<dbReference type="InterPro" id="IPR006693">
    <property type="entry name" value="AB_hydrolase_lipase"/>
</dbReference>
<dbReference type="SUPFAM" id="SSF53474">
    <property type="entry name" value="alpha/beta-Hydrolases"/>
    <property type="match status" value="1"/>
</dbReference>
<dbReference type="Proteomes" id="UP000196158">
    <property type="component" value="Unassembled WGS sequence"/>
</dbReference>
<keyword evidence="4" id="KW-1185">Reference proteome</keyword>
<evidence type="ECO:0000313" key="3">
    <source>
        <dbReference type="EMBL" id="SMN21175.1"/>
    </source>
</evidence>
<keyword evidence="1" id="KW-1133">Transmembrane helix</keyword>
<dbReference type="Pfam" id="PF04083">
    <property type="entry name" value="Abhydro_lipase"/>
    <property type="match status" value="1"/>
</dbReference>
<keyword evidence="3" id="KW-0378">Hydrolase</keyword>
<dbReference type="Gene3D" id="3.40.50.1820">
    <property type="entry name" value="alpha/beta hydrolase"/>
    <property type="match status" value="1"/>
</dbReference>
<dbReference type="AlphaFoldDB" id="A0A1X7R6A6"/>
<dbReference type="PANTHER" id="PTHR11005">
    <property type="entry name" value="LYSOSOMAL ACID LIPASE-RELATED"/>
    <property type="match status" value="1"/>
</dbReference>
<sequence>MYLDATLELIRRIIAGILLDSFMGVVLLLSLIHHYTTTFFETEPDYRDTRSSRTEIVESSRYIIHDDKKGNPNQNHKKCYEDIKMTNKKNTIDHLECRLVPSLNYYFGLHDIEIEEFKIKTEDNYTLDIWHFKNPVNENIKRKPLLMIHGLLQSSGAFASGSKNSLAYYFYSLGYDIWLGNNRVGFTTEANDDEYWDWDINEMAEYDLVTMVEFVKSKTQFKKISLVGHSQGTTQIFLALINNYNDIVNDIENFIALAPATYPGPLLFDSIVINFLAKGVQSKYIFGNKCFLRIMMIVRNICVGKAFFSFICYAIFNYLFDWNDTLWGGSNLRNRHFLFSPVYVSVKLMKWWLGSDPSKPSFKNKPDELFPETSAWFDKFNPGEKNSNPNILLFVPKQDRLVDGERLINHFVKHENNVNYKIWYINEYSHLDVLWATDAIERIGKPIAENMKFSDPELLPIQEETVSV</sequence>
<accession>A0A1X7R6A6</accession>
<feature type="transmembrane region" description="Helical" evidence="1">
    <location>
        <begin position="12"/>
        <end position="32"/>
    </location>
</feature>
<dbReference type="STRING" id="1789683.A0A1X7R6A6"/>
<name>A0A1X7R6A6_9SACH</name>
<dbReference type="OrthoDB" id="6130531at2759"/>
<dbReference type="GO" id="GO:0016787">
    <property type="term" value="F:hydrolase activity"/>
    <property type="evidence" value="ECO:0007669"/>
    <property type="project" value="UniProtKB-KW"/>
</dbReference>
<feature type="transmembrane region" description="Helical" evidence="1">
    <location>
        <begin position="297"/>
        <end position="316"/>
    </location>
</feature>
<dbReference type="GO" id="GO:0006629">
    <property type="term" value="P:lipid metabolic process"/>
    <property type="evidence" value="ECO:0007669"/>
    <property type="project" value="InterPro"/>
</dbReference>
<keyword evidence="1" id="KW-0812">Transmembrane</keyword>
<keyword evidence="1" id="KW-0472">Membrane</keyword>
<dbReference type="EMBL" id="FXLY01000007">
    <property type="protein sequence ID" value="SMN21175.1"/>
    <property type="molecule type" value="Genomic_DNA"/>
</dbReference>
<reference evidence="3 4" key="1">
    <citation type="submission" date="2017-04" db="EMBL/GenBank/DDBJ databases">
        <authorList>
            <person name="Afonso C.L."/>
            <person name="Miller P.J."/>
            <person name="Scott M.A."/>
            <person name="Spackman E."/>
            <person name="Goraichik I."/>
            <person name="Dimitrov K.M."/>
            <person name="Suarez D.L."/>
            <person name="Swayne D.E."/>
        </authorList>
    </citation>
    <scope>NUCLEOTIDE SEQUENCE [LARGE SCALE GENOMIC DNA]</scope>
</reference>
<proteinExistence type="predicted"/>
<protein>
    <submittedName>
        <fullName evidence="3">Similar to Saccharomyces cerevisiae YLR020C YEH2 Steryl ester hydrolase, catalyzes steryl ester hydrolysis at the plasma membrane</fullName>
    </submittedName>
</protein>
<evidence type="ECO:0000259" key="2">
    <source>
        <dbReference type="Pfam" id="PF04083"/>
    </source>
</evidence>
<feature type="domain" description="Partial AB-hydrolase lipase" evidence="2">
    <location>
        <begin position="104"/>
        <end position="160"/>
    </location>
</feature>
<evidence type="ECO:0000313" key="4">
    <source>
        <dbReference type="Proteomes" id="UP000196158"/>
    </source>
</evidence>
<dbReference type="InterPro" id="IPR029058">
    <property type="entry name" value="AB_hydrolase_fold"/>
</dbReference>
<evidence type="ECO:0000256" key="1">
    <source>
        <dbReference type="SAM" id="Phobius"/>
    </source>
</evidence>
<organism evidence="3 4">
    <name type="scientific">Maudiozyma saulgeensis</name>
    <dbReference type="NCBI Taxonomy" id="1789683"/>
    <lineage>
        <taxon>Eukaryota</taxon>
        <taxon>Fungi</taxon>
        <taxon>Dikarya</taxon>
        <taxon>Ascomycota</taxon>
        <taxon>Saccharomycotina</taxon>
        <taxon>Saccharomycetes</taxon>
        <taxon>Saccharomycetales</taxon>
        <taxon>Saccharomycetaceae</taxon>
        <taxon>Maudiozyma</taxon>
    </lineage>
</organism>